<dbReference type="Proteomes" id="UP000619355">
    <property type="component" value="Unassembled WGS sequence"/>
</dbReference>
<evidence type="ECO:0008006" key="4">
    <source>
        <dbReference type="Google" id="ProtNLM"/>
    </source>
</evidence>
<sequence>MTTYIALLRGVNVGGSARIAMQDLRALFTDMGYDDVRTYLQSGNVVFRAPAGAPGARPPATDPAAAPGARPPAGLAAGIEERIADGLGVSCTVLLRTAESLTRTLAANPYLHRADDPAKLHVTFLAREPAAEQAARLEVPAGETAVFTLVGDEVHLHVPDGYGRTKLNNAFIERRLGMRATTRNWKTVTALHRLAAGG</sequence>
<dbReference type="PANTHER" id="PTHR36439:SF1">
    <property type="entry name" value="DUF1697 DOMAIN-CONTAINING PROTEIN"/>
    <property type="match status" value="1"/>
</dbReference>
<dbReference type="Pfam" id="PF08002">
    <property type="entry name" value="DUF1697"/>
    <property type="match status" value="2"/>
</dbReference>
<protein>
    <recommendedName>
        <fullName evidence="4">DUF1697 domain-containing protein</fullName>
    </recommendedName>
</protein>
<evidence type="ECO:0000256" key="1">
    <source>
        <dbReference type="SAM" id="MobiDB-lite"/>
    </source>
</evidence>
<keyword evidence="3" id="KW-1185">Reference proteome</keyword>
<dbReference type="AlphaFoldDB" id="A0A919EXZ7"/>
<comment type="caution">
    <text evidence="2">The sequence shown here is derived from an EMBL/GenBank/DDBJ whole genome shotgun (WGS) entry which is preliminary data.</text>
</comment>
<name>A0A919EXZ7_9ACTN</name>
<accession>A0A919EXZ7</accession>
<dbReference type="InterPro" id="IPR012545">
    <property type="entry name" value="DUF1697"/>
</dbReference>
<gene>
    <name evidence="2" type="ORF">GCM10018980_43150</name>
</gene>
<dbReference type="Gene3D" id="3.30.70.1280">
    <property type="entry name" value="SP0830-like domains"/>
    <property type="match status" value="1"/>
</dbReference>
<reference evidence="3" key="1">
    <citation type="journal article" date="2019" name="Int. J. Syst. Evol. Microbiol.">
        <title>The Global Catalogue of Microorganisms (GCM) 10K type strain sequencing project: providing services to taxonomists for standard genome sequencing and annotation.</title>
        <authorList>
            <consortium name="The Broad Institute Genomics Platform"/>
            <consortium name="The Broad Institute Genome Sequencing Center for Infectious Disease"/>
            <person name="Wu L."/>
            <person name="Ma J."/>
        </authorList>
    </citation>
    <scope>NUCLEOTIDE SEQUENCE [LARGE SCALE GENOMIC DNA]</scope>
    <source>
        <strain evidence="3">JCM 4253</strain>
    </source>
</reference>
<proteinExistence type="predicted"/>
<evidence type="ECO:0000313" key="3">
    <source>
        <dbReference type="Proteomes" id="UP000619355"/>
    </source>
</evidence>
<feature type="compositionally biased region" description="Low complexity" evidence="1">
    <location>
        <begin position="62"/>
        <end position="71"/>
    </location>
</feature>
<dbReference type="RefSeq" id="WP_189983894.1">
    <property type="nucleotide sequence ID" value="NZ_BNBF01000013.1"/>
</dbReference>
<organism evidence="2 3">
    <name type="scientific">Streptomyces capoamus</name>
    <dbReference type="NCBI Taxonomy" id="68183"/>
    <lineage>
        <taxon>Bacteria</taxon>
        <taxon>Bacillati</taxon>
        <taxon>Actinomycetota</taxon>
        <taxon>Actinomycetes</taxon>
        <taxon>Kitasatosporales</taxon>
        <taxon>Streptomycetaceae</taxon>
        <taxon>Streptomyces</taxon>
    </lineage>
</organism>
<evidence type="ECO:0000313" key="2">
    <source>
        <dbReference type="EMBL" id="GHG56908.1"/>
    </source>
</evidence>
<dbReference type="EMBL" id="BNBF01000013">
    <property type="protein sequence ID" value="GHG56908.1"/>
    <property type="molecule type" value="Genomic_DNA"/>
</dbReference>
<feature type="region of interest" description="Disordered" evidence="1">
    <location>
        <begin position="51"/>
        <end position="71"/>
    </location>
</feature>
<dbReference type="PIRSF" id="PIRSF008502">
    <property type="entry name" value="UCP008502"/>
    <property type="match status" value="1"/>
</dbReference>
<dbReference type="SUPFAM" id="SSF160379">
    <property type="entry name" value="SP0830-like"/>
    <property type="match status" value="1"/>
</dbReference>
<dbReference type="PANTHER" id="PTHR36439">
    <property type="entry name" value="BLL4334 PROTEIN"/>
    <property type="match status" value="1"/>
</dbReference>